<feature type="binding site" evidence="7">
    <location>
        <position position="86"/>
    </location>
    <ligand>
        <name>shikimate</name>
        <dbReference type="ChEBI" id="CHEBI:36208"/>
    </ligand>
</feature>
<evidence type="ECO:0000256" key="1">
    <source>
        <dbReference type="ARBA" id="ARBA00004871"/>
    </source>
</evidence>
<dbReference type="InterPro" id="IPR036291">
    <property type="entry name" value="NAD(P)-bd_dom_sf"/>
</dbReference>
<proteinExistence type="inferred from homology"/>
<name>A0A9W6GPS9_9FUSO</name>
<evidence type="ECO:0000259" key="8">
    <source>
        <dbReference type="Pfam" id="PF08501"/>
    </source>
</evidence>
<reference evidence="9" key="1">
    <citation type="submission" date="2022-12" db="EMBL/GenBank/DDBJ databases">
        <title>Reference genome sequencing for broad-spectrum identification of bacterial and archaeal isolates by mass spectrometry.</title>
        <authorList>
            <person name="Sekiguchi Y."/>
            <person name="Tourlousse D.M."/>
        </authorList>
    </citation>
    <scope>NUCLEOTIDE SEQUENCE</scope>
    <source>
        <strain evidence="9">10succ1</strain>
    </source>
</reference>
<comment type="function">
    <text evidence="7">Involved in the biosynthesis of the chorismate, which leads to the biosynthesis of aromatic amino acids. Catalyzes the reversible NADPH linked reduction of 3-dehydroshikimate (DHSA) to yield shikimate (SA).</text>
</comment>
<keyword evidence="4 7" id="KW-0521">NADP</keyword>
<dbReference type="SUPFAM" id="SSF51735">
    <property type="entry name" value="NAD(P)-binding Rossmann-fold domains"/>
    <property type="match status" value="1"/>
</dbReference>
<feature type="binding site" evidence="7">
    <location>
        <position position="237"/>
    </location>
    <ligand>
        <name>shikimate</name>
        <dbReference type="ChEBI" id="CHEBI:36208"/>
    </ligand>
</feature>
<comment type="caution">
    <text evidence="9">The sequence shown here is derived from an EMBL/GenBank/DDBJ whole genome shotgun (WGS) entry which is preliminary data.</text>
</comment>
<feature type="binding site" evidence="7">
    <location>
        <position position="213"/>
    </location>
    <ligand>
        <name>shikimate</name>
        <dbReference type="ChEBI" id="CHEBI:36208"/>
    </ligand>
</feature>
<dbReference type="NCBIfam" id="TIGR00507">
    <property type="entry name" value="aroE"/>
    <property type="match status" value="1"/>
</dbReference>
<gene>
    <name evidence="7" type="primary">aroE</name>
    <name evidence="9" type="ORF">PM10SUCC1_37390</name>
</gene>
<dbReference type="GO" id="GO:0009423">
    <property type="term" value="P:chorismate biosynthetic process"/>
    <property type="evidence" value="ECO:0007669"/>
    <property type="project" value="UniProtKB-UniRule"/>
</dbReference>
<dbReference type="GO" id="GO:0019632">
    <property type="term" value="P:shikimate metabolic process"/>
    <property type="evidence" value="ECO:0007669"/>
    <property type="project" value="InterPro"/>
</dbReference>
<evidence type="ECO:0000256" key="6">
    <source>
        <dbReference type="ARBA" id="ARBA00023141"/>
    </source>
</evidence>
<dbReference type="HAMAP" id="MF_00222">
    <property type="entry name" value="Shikimate_DH_AroE"/>
    <property type="match status" value="1"/>
</dbReference>
<comment type="pathway">
    <text evidence="1 7">Metabolic intermediate biosynthesis; chorismate biosynthesis; chorismate from D-erythrose 4-phosphate and phosphoenolpyruvate: step 4/7.</text>
</comment>
<organism evidence="9 10">
    <name type="scientific">Propionigenium maris DSM 9537</name>
    <dbReference type="NCBI Taxonomy" id="1123000"/>
    <lineage>
        <taxon>Bacteria</taxon>
        <taxon>Fusobacteriati</taxon>
        <taxon>Fusobacteriota</taxon>
        <taxon>Fusobacteriia</taxon>
        <taxon>Fusobacteriales</taxon>
        <taxon>Fusobacteriaceae</taxon>
        <taxon>Propionigenium</taxon>
    </lineage>
</organism>
<evidence type="ECO:0000256" key="4">
    <source>
        <dbReference type="ARBA" id="ARBA00022857"/>
    </source>
</evidence>
<dbReference type="GO" id="GO:0005829">
    <property type="term" value="C:cytosol"/>
    <property type="evidence" value="ECO:0007669"/>
    <property type="project" value="TreeGrafter"/>
</dbReference>
<dbReference type="GO" id="GO:0009073">
    <property type="term" value="P:aromatic amino acid family biosynthetic process"/>
    <property type="evidence" value="ECO:0007669"/>
    <property type="project" value="UniProtKB-KW"/>
</dbReference>
<dbReference type="PANTHER" id="PTHR21089:SF1">
    <property type="entry name" value="BIFUNCTIONAL 3-DEHYDROQUINATE DEHYDRATASE_SHIKIMATE DEHYDROGENASE, CHLOROPLASTIC"/>
    <property type="match status" value="1"/>
</dbReference>
<feature type="binding site" evidence="7">
    <location>
        <begin position="125"/>
        <end position="129"/>
    </location>
    <ligand>
        <name>NADP(+)</name>
        <dbReference type="ChEBI" id="CHEBI:58349"/>
    </ligand>
</feature>
<dbReference type="AlphaFoldDB" id="A0A9W6GPS9"/>
<feature type="binding site" evidence="7">
    <location>
        <position position="61"/>
    </location>
    <ligand>
        <name>shikimate</name>
        <dbReference type="ChEBI" id="CHEBI:36208"/>
    </ligand>
</feature>
<dbReference type="SUPFAM" id="SSF53223">
    <property type="entry name" value="Aminoacid dehydrogenase-like, N-terminal domain"/>
    <property type="match status" value="1"/>
</dbReference>
<keyword evidence="10" id="KW-1185">Reference proteome</keyword>
<dbReference type="RefSeq" id="WP_281837923.1">
    <property type="nucleotide sequence ID" value="NZ_BSDY01000040.1"/>
</dbReference>
<feature type="binding site" evidence="7">
    <location>
        <position position="101"/>
    </location>
    <ligand>
        <name>shikimate</name>
        <dbReference type="ChEBI" id="CHEBI:36208"/>
    </ligand>
</feature>
<evidence type="ECO:0000256" key="7">
    <source>
        <dbReference type="HAMAP-Rule" id="MF_00222"/>
    </source>
</evidence>
<evidence type="ECO:0000256" key="5">
    <source>
        <dbReference type="ARBA" id="ARBA00023002"/>
    </source>
</evidence>
<keyword evidence="3 7" id="KW-0028">Amino-acid biosynthesis</keyword>
<dbReference type="PANTHER" id="PTHR21089">
    <property type="entry name" value="SHIKIMATE DEHYDROGENASE"/>
    <property type="match status" value="1"/>
</dbReference>
<dbReference type="Proteomes" id="UP001144471">
    <property type="component" value="Unassembled WGS sequence"/>
</dbReference>
<dbReference type="InterPro" id="IPR046346">
    <property type="entry name" value="Aminoacid_DH-like_N_sf"/>
</dbReference>
<feature type="binding site" evidence="7">
    <location>
        <begin position="14"/>
        <end position="16"/>
    </location>
    <ligand>
        <name>shikimate</name>
        <dbReference type="ChEBI" id="CHEBI:36208"/>
    </ligand>
</feature>
<sequence>MRKFILIGEKLGHSYSPEIHRASMRKMGVQGDYSLLEVSSQEIPGVIEDIRGGKISGMNVTIPYKVEVMNYLDLITPEAKEIGAVNTVALEDGKLVGYNTDYWGFRYTLEKNEVDIEGKRCVILGGGGSARAVIKALQDMGGIVYLVSRSPERIRESFSNFKGLSIISYTELEELQGELIVNTTPVGMYPKTDACVVDAQIIQNFSRAVDLIYNPQETLFLSRAKEGENGLYMLVGQAVKAQEIWWKRSLDTFEDIYAHIEGIVYKK</sequence>
<evidence type="ECO:0000313" key="9">
    <source>
        <dbReference type="EMBL" id="GLI58225.1"/>
    </source>
</evidence>
<feature type="binding site" evidence="7">
    <location>
        <position position="211"/>
    </location>
    <ligand>
        <name>NADP(+)</name>
        <dbReference type="ChEBI" id="CHEBI:58349"/>
    </ligand>
</feature>
<feature type="active site" description="Proton acceptor" evidence="7">
    <location>
        <position position="65"/>
    </location>
</feature>
<dbReference type="EMBL" id="BSDY01000040">
    <property type="protein sequence ID" value="GLI58225.1"/>
    <property type="molecule type" value="Genomic_DNA"/>
</dbReference>
<dbReference type="EC" id="1.1.1.25" evidence="2 7"/>
<evidence type="ECO:0000256" key="3">
    <source>
        <dbReference type="ARBA" id="ARBA00022605"/>
    </source>
</evidence>
<accession>A0A9W6GPS9</accession>
<dbReference type="CDD" id="cd01065">
    <property type="entry name" value="NAD_bind_Shikimate_DH"/>
    <property type="match status" value="1"/>
</dbReference>
<dbReference type="InterPro" id="IPR022893">
    <property type="entry name" value="Shikimate_DH_fam"/>
</dbReference>
<keyword evidence="6 7" id="KW-0057">Aromatic amino acid biosynthesis</keyword>
<protein>
    <recommendedName>
        <fullName evidence="2 7">Shikimate dehydrogenase (NADP(+))</fullName>
        <shortName evidence="7">SDH</shortName>
        <ecNumber evidence="2 7">1.1.1.25</ecNumber>
    </recommendedName>
</protein>
<keyword evidence="5 7" id="KW-0560">Oxidoreductase</keyword>
<dbReference type="GO" id="GO:0004764">
    <property type="term" value="F:shikimate 3-dehydrogenase (NADP+) activity"/>
    <property type="evidence" value="ECO:0007669"/>
    <property type="project" value="UniProtKB-UniRule"/>
</dbReference>
<dbReference type="InterPro" id="IPR011342">
    <property type="entry name" value="Shikimate_DH"/>
</dbReference>
<dbReference type="Gene3D" id="3.40.50.10860">
    <property type="entry name" value="Leucine Dehydrogenase, chain A, domain 1"/>
    <property type="match status" value="1"/>
</dbReference>
<feature type="domain" description="Shikimate dehydrogenase substrate binding N-terminal" evidence="8">
    <location>
        <begin position="6"/>
        <end position="88"/>
    </location>
</feature>
<evidence type="ECO:0000256" key="2">
    <source>
        <dbReference type="ARBA" id="ARBA00012962"/>
    </source>
</evidence>
<dbReference type="Gene3D" id="3.40.50.720">
    <property type="entry name" value="NAD(P)-binding Rossmann-like Domain"/>
    <property type="match status" value="1"/>
</dbReference>
<comment type="similarity">
    <text evidence="7">Belongs to the shikimate dehydrogenase family.</text>
</comment>
<dbReference type="InterPro" id="IPR013708">
    <property type="entry name" value="Shikimate_DH-bd_N"/>
</dbReference>
<comment type="caution">
    <text evidence="7">Lacks conserved residue(s) required for the propagation of feature annotation.</text>
</comment>
<dbReference type="Pfam" id="PF08501">
    <property type="entry name" value="Shikimate_dh_N"/>
    <property type="match status" value="1"/>
</dbReference>
<comment type="catalytic activity">
    <reaction evidence="7">
        <text>shikimate + NADP(+) = 3-dehydroshikimate + NADPH + H(+)</text>
        <dbReference type="Rhea" id="RHEA:17737"/>
        <dbReference type="ChEBI" id="CHEBI:15378"/>
        <dbReference type="ChEBI" id="CHEBI:16630"/>
        <dbReference type="ChEBI" id="CHEBI:36208"/>
        <dbReference type="ChEBI" id="CHEBI:57783"/>
        <dbReference type="ChEBI" id="CHEBI:58349"/>
        <dbReference type="EC" id="1.1.1.25"/>
    </reaction>
</comment>
<evidence type="ECO:0000313" key="10">
    <source>
        <dbReference type="Proteomes" id="UP001144471"/>
    </source>
</evidence>
<feature type="binding site" evidence="7">
    <location>
        <position position="230"/>
    </location>
    <ligand>
        <name>NADP(+)</name>
        <dbReference type="ChEBI" id="CHEBI:58349"/>
    </ligand>
</feature>
<dbReference type="GO" id="GO:0050661">
    <property type="term" value="F:NADP binding"/>
    <property type="evidence" value="ECO:0007669"/>
    <property type="project" value="InterPro"/>
</dbReference>
<dbReference type="GO" id="GO:0008652">
    <property type="term" value="P:amino acid biosynthetic process"/>
    <property type="evidence" value="ECO:0007669"/>
    <property type="project" value="UniProtKB-KW"/>
</dbReference>
<comment type="subunit">
    <text evidence="7">Homodimer.</text>
</comment>